<feature type="transmembrane region" description="Helical" evidence="1">
    <location>
        <begin position="62"/>
        <end position="79"/>
    </location>
</feature>
<evidence type="ECO:0000256" key="1">
    <source>
        <dbReference type="SAM" id="Phobius"/>
    </source>
</evidence>
<keyword evidence="1" id="KW-0812">Transmembrane</keyword>
<sequence length="129" mass="14062">MSVDVLWAHPHAPLTALLCRSSGVSLVRDTKNVVELSWSRCTEPLCWAAVRSSVTAVSDSAVLIWVVVVRGSWLVFVPTEMKLRHIICCCSAVVVAAASCISITVVVKESVNPSGLRSWEPDRPYTEPD</sequence>
<keyword evidence="1" id="KW-1133">Transmembrane helix</keyword>
<evidence type="ECO:0000313" key="3">
    <source>
        <dbReference type="Proteomes" id="UP001472677"/>
    </source>
</evidence>
<comment type="caution">
    <text evidence="2">The sequence shown here is derived from an EMBL/GenBank/DDBJ whole genome shotgun (WGS) entry which is preliminary data.</text>
</comment>
<keyword evidence="1" id="KW-0472">Membrane</keyword>
<dbReference type="EMBL" id="JBBPBM010000033">
    <property type="protein sequence ID" value="KAK8533136.1"/>
    <property type="molecule type" value="Genomic_DNA"/>
</dbReference>
<name>A0ABR2D9R1_9ROSI</name>
<dbReference type="Proteomes" id="UP001472677">
    <property type="component" value="Unassembled WGS sequence"/>
</dbReference>
<gene>
    <name evidence="2" type="ORF">V6N12_076416</name>
</gene>
<proteinExistence type="predicted"/>
<organism evidence="2 3">
    <name type="scientific">Hibiscus sabdariffa</name>
    <name type="common">roselle</name>
    <dbReference type="NCBI Taxonomy" id="183260"/>
    <lineage>
        <taxon>Eukaryota</taxon>
        <taxon>Viridiplantae</taxon>
        <taxon>Streptophyta</taxon>
        <taxon>Embryophyta</taxon>
        <taxon>Tracheophyta</taxon>
        <taxon>Spermatophyta</taxon>
        <taxon>Magnoliopsida</taxon>
        <taxon>eudicotyledons</taxon>
        <taxon>Gunneridae</taxon>
        <taxon>Pentapetalae</taxon>
        <taxon>rosids</taxon>
        <taxon>malvids</taxon>
        <taxon>Malvales</taxon>
        <taxon>Malvaceae</taxon>
        <taxon>Malvoideae</taxon>
        <taxon>Hibiscus</taxon>
    </lineage>
</organism>
<protein>
    <submittedName>
        <fullName evidence="2">Uncharacterized protein</fullName>
    </submittedName>
</protein>
<reference evidence="2 3" key="1">
    <citation type="journal article" date="2024" name="G3 (Bethesda)">
        <title>Genome assembly of Hibiscus sabdariffa L. provides insights into metabolisms of medicinal natural products.</title>
        <authorList>
            <person name="Kim T."/>
        </authorList>
    </citation>
    <scope>NUCLEOTIDE SEQUENCE [LARGE SCALE GENOMIC DNA]</scope>
    <source>
        <strain evidence="2">TK-2024</strain>
        <tissue evidence="2">Old leaves</tissue>
    </source>
</reference>
<feature type="transmembrane region" description="Helical" evidence="1">
    <location>
        <begin position="86"/>
        <end position="107"/>
    </location>
</feature>
<keyword evidence="3" id="KW-1185">Reference proteome</keyword>
<accession>A0ABR2D9R1</accession>
<evidence type="ECO:0000313" key="2">
    <source>
        <dbReference type="EMBL" id="KAK8533136.1"/>
    </source>
</evidence>